<evidence type="ECO:0000313" key="3">
    <source>
        <dbReference type="EMBL" id="KZB62156.1"/>
    </source>
</evidence>
<evidence type="ECO:0000256" key="1">
    <source>
        <dbReference type="SAM" id="MobiDB-lite"/>
    </source>
</evidence>
<feature type="region of interest" description="Disordered" evidence="1">
    <location>
        <begin position="142"/>
        <end position="165"/>
    </location>
</feature>
<evidence type="ECO:0000313" key="4">
    <source>
        <dbReference type="Proteomes" id="UP000076335"/>
    </source>
</evidence>
<dbReference type="Gene3D" id="3.90.1340.10">
    <property type="entry name" value="Phage tail collar domain"/>
    <property type="match status" value="1"/>
</dbReference>
<dbReference type="AlphaFoldDB" id="A0A154L246"/>
<dbReference type="InterPro" id="IPR011083">
    <property type="entry name" value="Phage_tail_collar_dom"/>
</dbReference>
<feature type="domain" description="Phage tail collar" evidence="2">
    <location>
        <begin position="53"/>
        <end position="109"/>
    </location>
</feature>
<dbReference type="InterPro" id="IPR037053">
    <property type="entry name" value="Phage_tail_collar_dom_sf"/>
</dbReference>
<dbReference type="Proteomes" id="UP000076335">
    <property type="component" value="Unassembled WGS sequence"/>
</dbReference>
<dbReference type="RefSeq" id="WP_062952735.1">
    <property type="nucleotide sequence ID" value="NZ_LPVY01000021.1"/>
</dbReference>
<dbReference type="CDD" id="cd22641">
    <property type="entry name" value="C24-like"/>
    <property type="match status" value="1"/>
</dbReference>
<dbReference type="EMBL" id="LPVY01000021">
    <property type="protein sequence ID" value="KZB62156.1"/>
    <property type="molecule type" value="Genomic_DNA"/>
</dbReference>
<dbReference type="Pfam" id="PF07484">
    <property type="entry name" value="Collar"/>
    <property type="match status" value="1"/>
</dbReference>
<comment type="caution">
    <text evidence="3">The sequence shown here is derived from an EMBL/GenBank/DDBJ whole genome shotgun (WGS) entry which is preliminary data.</text>
</comment>
<proteinExistence type="predicted"/>
<name>A0A154L246_9PROT</name>
<dbReference type="OrthoDB" id="9810174at2"/>
<evidence type="ECO:0000259" key="2">
    <source>
        <dbReference type="Pfam" id="PF07484"/>
    </source>
</evidence>
<accession>A0A154L246</accession>
<organism evidence="3 4">
    <name type="scientific">Thalassospira lucentensis</name>
    <dbReference type="NCBI Taxonomy" id="168935"/>
    <lineage>
        <taxon>Bacteria</taxon>
        <taxon>Pseudomonadati</taxon>
        <taxon>Pseudomonadota</taxon>
        <taxon>Alphaproteobacteria</taxon>
        <taxon>Rhodospirillales</taxon>
        <taxon>Thalassospiraceae</taxon>
        <taxon>Thalassospira</taxon>
    </lineage>
</organism>
<reference evidence="3 4" key="1">
    <citation type="submission" date="2015-12" db="EMBL/GenBank/DDBJ databases">
        <title>Genome sequence of Thalassospira lucentensis MCCC 1A02072.</title>
        <authorList>
            <person name="Lu L."/>
            <person name="Lai Q."/>
            <person name="Shao Z."/>
            <person name="Qian P."/>
        </authorList>
    </citation>
    <scope>NUCLEOTIDE SEQUENCE [LARGE SCALE GENOMIC DNA]</scope>
    <source>
        <strain evidence="3 4">MCCC 1A02072</strain>
    </source>
</reference>
<protein>
    <recommendedName>
        <fullName evidence="2">Phage tail collar domain-containing protein</fullName>
    </recommendedName>
</protein>
<dbReference type="SUPFAM" id="SSF88874">
    <property type="entry name" value="Receptor-binding domain of short tail fibre protein gp12"/>
    <property type="match status" value="1"/>
</dbReference>
<sequence length="199" mass="20314">MQGSKPVECEVLNVIQAAGIWPDCDDKTQLLQAINTLISGGGNGGGGGATPLGTVLPFAGATAPEGFMLCDGTELLASEHADLFAVIGTVYGEGEAPGSFKLPDLRGRTAIGAGQGVDLSDRVLGAMAGAETHQLTVDEMPSHNHTQNVRNDVAGAGSRNGLAGSPPHATVDGFLNATGGDQPHNNMQPFVVLNYIIKV</sequence>
<gene>
    <name evidence="3" type="ORF">AUP42_04145</name>
</gene>